<evidence type="ECO:0000313" key="1">
    <source>
        <dbReference type="EMBL" id="MEM4988838.1"/>
    </source>
</evidence>
<keyword evidence="2" id="KW-1185">Reference proteome</keyword>
<protein>
    <submittedName>
        <fullName evidence="1">Phage GP46 family protein</fullName>
    </submittedName>
</protein>
<comment type="caution">
    <text evidence="1">The sequence shown here is derived from an EMBL/GenBank/DDBJ whole genome shotgun (WGS) entry which is preliminary data.</text>
</comment>
<gene>
    <name evidence="1" type="ORF">V8G57_15700</name>
</gene>
<reference evidence="1 2" key="1">
    <citation type="submission" date="2024-02" db="EMBL/GenBank/DDBJ databases">
        <title>Draft genome sequence of Collimonas sp. strain H4R21, an effective mineral-weathering bacterial strain isolated from the beech rhizosphere.</title>
        <authorList>
            <person name="Morin E."/>
            <person name="Uroz S."/>
            <person name="Leveau J.H.J."/>
            <person name="Kumar R."/>
            <person name="Rey M.W."/>
            <person name="Pham J."/>
        </authorList>
    </citation>
    <scope>NUCLEOTIDE SEQUENCE [LARGE SCALE GENOMIC DNA]</scope>
    <source>
        <strain evidence="1 2">H4R21</strain>
    </source>
</reference>
<sequence>MARLQARQSDDVTGSRTELLRRAVVISIFTWRRAEPDDKLDDDVRMGWWGDSFPDVPNDKIGSRLWLLRRRTINAELVREAEEYVRESLQWMLDDELVTGIDISIERKGNADLRMTATLKQNAYADEAVTFDDLWRVIHAI</sequence>
<dbReference type="Pfam" id="PF07409">
    <property type="entry name" value="GP46"/>
    <property type="match status" value="1"/>
</dbReference>
<evidence type="ECO:0000313" key="2">
    <source>
        <dbReference type="Proteomes" id="UP001495910"/>
    </source>
</evidence>
<dbReference type="RefSeq" id="WP_342830167.1">
    <property type="nucleotide sequence ID" value="NZ_JBANDC010000010.1"/>
</dbReference>
<dbReference type="Proteomes" id="UP001495910">
    <property type="component" value="Unassembled WGS sequence"/>
</dbReference>
<accession>A0ABU9PXV6</accession>
<proteinExistence type="predicted"/>
<dbReference type="EMBL" id="JBANDC010000010">
    <property type="protein sequence ID" value="MEM4988838.1"/>
    <property type="molecule type" value="Genomic_DNA"/>
</dbReference>
<dbReference type="InterPro" id="IPR010877">
    <property type="entry name" value="Phage_Mu_Gp46"/>
</dbReference>
<organism evidence="1 2">
    <name type="scientific">Collimonas rhizosphaerae</name>
    <dbReference type="NCBI Taxonomy" id="3126357"/>
    <lineage>
        <taxon>Bacteria</taxon>
        <taxon>Pseudomonadati</taxon>
        <taxon>Pseudomonadota</taxon>
        <taxon>Betaproteobacteria</taxon>
        <taxon>Burkholderiales</taxon>
        <taxon>Oxalobacteraceae</taxon>
        <taxon>Collimonas</taxon>
    </lineage>
</organism>
<name>A0ABU9PXV6_9BURK</name>